<dbReference type="SMART" id="SM00916">
    <property type="entry name" value="L51_S25_CI-B8"/>
    <property type="match status" value="1"/>
</dbReference>
<keyword evidence="9" id="KW-0472">Membrane</keyword>
<dbReference type="STRING" id="1257118.L8GN37"/>
<evidence type="ECO:0000256" key="2">
    <source>
        <dbReference type="ARBA" id="ARBA00004443"/>
    </source>
</evidence>
<evidence type="ECO:0000259" key="10">
    <source>
        <dbReference type="SMART" id="SM00916"/>
    </source>
</evidence>
<sequence>MSWRARLSTNMQELRFIMCTTSPNSGGVRSFLDSNYAELKKLNPRLPILMRTGEQAPPKVYARYDWGEERGFDLHNATEKEVEDRVRELTLMGEKMEKSFESIPKDRDLIDESDVRKFDTY</sequence>
<comment type="function">
    <text evidence="1">Accessory subunit of the mitochondrial membrane respiratory chain NADH dehydrogenase (Complex I), that is believed not to be involved in catalysis. Complex I functions in the transfer of electrons from NADH to the respiratory chain. The immediate electron acceptor for the enzyme is believed to be ubiquinone.</text>
</comment>
<dbReference type="OrthoDB" id="10250268at2759"/>
<dbReference type="OMA" id="IRECEGI"/>
<evidence type="ECO:0000313" key="12">
    <source>
        <dbReference type="Proteomes" id="UP000011083"/>
    </source>
</evidence>
<dbReference type="GeneID" id="14915070"/>
<dbReference type="PIRSF" id="PIRSF005822">
    <property type="entry name" value="NDUA2"/>
    <property type="match status" value="1"/>
</dbReference>
<name>L8GN37_ACACF</name>
<keyword evidence="11" id="KW-0687">Ribonucleoprotein</keyword>
<dbReference type="KEGG" id="acan:ACA1_192100"/>
<reference evidence="11 12" key="1">
    <citation type="journal article" date="2013" name="Genome Biol.">
        <title>Genome of Acanthamoeba castellanii highlights extensive lateral gene transfer and early evolution of tyrosine kinase signaling.</title>
        <authorList>
            <person name="Clarke M."/>
            <person name="Lohan A.J."/>
            <person name="Liu B."/>
            <person name="Lagkouvardos I."/>
            <person name="Roy S."/>
            <person name="Zafar N."/>
            <person name="Bertelli C."/>
            <person name="Schilde C."/>
            <person name="Kianianmomeni A."/>
            <person name="Burglin T.R."/>
            <person name="Frech C."/>
            <person name="Turcotte B."/>
            <person name="Kopec K.O."/>
            <person name="Synnott J.M."/>
            <person name="Choo C."/>
            <person name="Paponov I."/>
            <person name="Finkler A."/>
            <person name="Soon Heng Tan C."/>
            <person name="Hutchins A.P."/>
            <person name="Weinmeier T."/>
            <person name="Rattei T."/>
            <person name="Chu J.S."/>
            <person name="Gimenez G."/>
            <person name="Irimia M."/>
            <person name="Rigden D.J."/>
            <person name="Fitzpatrick D.A."/>
            <person name="Lorenzo-Morales J."/>
            <person name="Bateman A."/>
            <person name="Chiu C.H."/>
            <person name="Tang P."/>
            <person name="Hegemann P."/>
            <person name="Fromm H."/>
            <person name="Raoult D."/>
            <person name="Greub G."/>
            <person name="Miranda-Saavedra D."/>
            <person name="Chen N."/>
            <person name="Nash P."/>
            <person name="Ginger M.L."/>
            <person name="Horn M."/>
            <person name="Schaap P."/>
            <person name="Caler L."/>
            <person name="Loftus B."/>
        </authorList>
    </citation>
    <scope>NUCLEOTIDE SEQUENCE [LARGE SCALE GENOMIC DNA]</scope>
    <source>
        <strain evidence="11 12">Neff</strain>
    </source>
</reference>
<dbReference type="EMBL" id="KB008052">
    <property type="protein sequence ID" value="ELR14480.1"/>
    <property type="molecule type" value="Genomic_DNA"/>
</dbReference>
<dbReference type="InterPro" id="IPR007741">
    <property type="entry name" value="Ribosomal_mL43/mS25/NADH_DH"/>
</dbReference>
<keyword evidence="6" id="KW-0999">Mitochondrion inner membrane</keyword>
<dbReference type="PANTHER" id="PTHR12878:SF0">
    <property type="entry name" value="NADH DEHYDROGENASE [UBIQUINONE] 1 ALPHA SUBCOMPLEX SUBUNIT 2"/>
    <property type="match status" value="1"/>
</dbReference>
<keyword evidence="4" id="KW-0813">Transport</keyword>
<protein>
    <submittedName>
        <fullName evidence="11">Mitochondrial ribosomal protein l51 / s25 / cib8 domain containing protein</fullName>
    </submittedName>
</protein>
<feature type="domain" description="Ribosomal protein/NADH dehydrogenase" evidence="10">
    <location>
        <begin position="20"/>
        <end position="93"/>
    </location>
</feature>
<gene>
    <name evidence="11" type="ORF">ACA1_192100</name>
</gene>
<accession>L8GN37</accession>
<evidence type="ECO:0000256" key="9">
    <source>
        <dbReference type="ARBA" id="ARBA00023136"/>
    </source>
</evidence>
<dbReference type="AlphaFoldDB" id="L8GN37"/>
<proteinExistence type="inferred from homology"/>
<evidence type="ECO:0000256" key="7">
    <source>
        <dbReference type="ARBA" id="ARBA00022982"/>
    </source>
</evidence>
<dbReference type="Pfam" id="PF05047">
    <property type="entry name" value="L51_S25_CI-B8"/>
    <property type="match status" value="1"/>
</dbReference>
<dbReference type="SUPFAM" id="SSF52833">
    <property type="entry name" value="Thioredoxin-like"/>
    <property type="match status" value="1"/>
</dbReference>
<keyword evidence="8" id="KW-0496">Mitochondrion</keyword>
<keyword evidence="11" id="KW-0689">Ribosomal protein</keyword>
<dbReference type="PANTHER" id="PTHR12878">
    <property type="entry name" value="NADH-UBIQUINONE OXIDOREDUCTASE B8 SUBUNIT"/>
    <property type="match status" value="1"/>
</dbReference>
<dbReference type="RefSeq" id="XP_004336493.1">
    <property type="nucleotide sequence ID" value="XM_004336445.1"/>
</dbReference>
<dbReference type="Proteomes" id="UP000011083">
    <property type="component" value="Unassembled WGS sequence"/>
</dbReference>
<evidence type="ECO:0000256" key="1">
    <source>
        <dbReference type="ARBA" id="ARBA00003195"/>
    </source>
</evidence>
<keyword evidence="5" id="KW-0679">Respiratory chain</keyword>
<dbReference type="GO" id="GO:0005743">
    <property type="term" value="C:mitochondrial inner membrane"/>
    <property type="evidence" value="ECO:0007669"/>
    <property type="project" value="UniProtKB-SubCell"/>
</dbReference>
<evidence type="ECO:0000313" key="11">
    <source>
        <dbReference type="EMBL" id="ELR14480.1"/>
    </source>
</evidence>
<evidence type="ECO:0000256" key="5">
    <source>
        <dbReference type="ARBA" id="ARBA00022660"/>
    </source>
</evidence>
<evidence type="ECO:0000256" key="3">
    <source>
        <dbReference type="ARBA" id="ARBA00008939"/>
    </source>
</evidence>
<evidence type="ECO:0000256" key="6">
    <source>
        <dbReference type="ARBA" id="ARBA00022792"/>
    </source>
</evidence>
<dbReference type="InterPro" id="IPR036249">
    <property type="entry name" value="Thioredoxin-like_sf"/>
</dbReference>
<dbReference type="Gene3D" id="3.40.30.10">
    <property type="entry name" value="Glutaredoxin"/>
    <property type="match status" value="1"/>
</dbReference>
<keyword evidence="7" id="KW-0249">Electron transport</keyword>
<dbReference type="GO" id="GO:0005840">
    <property type="term" value="C:ribosome"/>
    <property type="evidence" value="ECO:0007669"/>
    <property type="project" value="UniProtKB-KW"/>
</dbReference>
<dbReference type="VEuPathDB" id="AmoebaDB:ACA1_192100"/>
<evidence type="ECO:0000256" key="4">
    <source>
        <dbReference type="ARBA" id="ARBA00022448"/>
    </source>
</evidence>
<dbReference type="InterPro" id="IPR016464">
    <property type="entry name" value="NADH_Ub_cplx-1_asu_su-2"/>
</dbReference>
<comment type="similarity">
    <text evidence="3">Belongs to the complex I NDUFA2 subunit family.</text>
</comment>
<keyword evidence="12" id="KW-1185">Reference proteome</keyword>
<evidence type="ECO:0000256" key="8">
    <source>
        <dbReference type="ARBA" id="ARBA00023128"/>
    </source>
</evidence>
<organism evidence="11 12">
    <name type="scientific">Acanthamoeba castellanii (strain ATCC 30010 / Neff)</name>
    <dbReference type="NCBI Taxonomy" id="1257118"/>
    <lineage>
        <taxon>Eukaryota</taxon>
        <taxon>Amoebozoa</taxon>
        <taxon>Discosea</taxon>
        <taxon>Longamoebia</taxon>
        <taxon>Centramoebida</taxon>
        <taxon>Acanthamoebidae</taxon>
        <taxon>Acanthamoeba</taxon>
    </lineage>
</organism>
<comment type="subcellular location">
    <subcellularLocation>
        <location evidence="2">Mitochondrion inner membrane</location>
        <topology evidence="2">Peripheral membrane protein</topology>
        <orientation evidence="2">Matrix side</orientation>
    </subcellularLocation>
</comment>